<evidence type="ECO:0000256" key="1">
    <source>
        <dbReference type="ARBA" id="ARBA00007613"/>
    </source>
</evidence>
<reference evidence="3" key="2">
    <citation type="submission" date="2020-09" db="EMBL/GenBank/DDBJ databases">
        <authorList>
            <person name="Sun Q."/>
            <person name="Zhou Y."/>
        </authorList>
    </citation>
    <scope>NUCLEOTIDE SEQUENCE</scope>
    <source>
        <strain evidence="3">CGMCC 1.12921</strain>
    </source>
</reference>
<dbReference type="Gene3D" id="2.20.200.10">
    <property type="entry name" value="Outer membrane efflux proteins (OEP)"/>
    <property type="match status" value="1"/>
</dbReference>
<dbReference type="InterPro" id="IPR003423">
    <property type="entry name" value="OMP_efflux"/>
</dbReference>
<keyword evidence="4" id="KW-1185">Reference proteome</keyword>
<keyword evidence="2" id="KW-0732">Signal</keyword>
<dbReference type="NCBIfam" id="TIGR01845">
    <property type="entry name" value="outer_NodT"/>
    <property type="match status" value="1"/>
</dbReference>
<evidence type="ECO:0000313" key="4">
    <source>
        <dbReference type="Proteomes" id="UP000613582"/>
    </source>
</evidence>
<dbReference type="GO" id="GO:0005886">
    <property type="term" value="C:plasma membrane"/>
    <property type="evidence" value="ECO:0007669"/>
    <property type="project" value="UniProtKB-SubCell"/>
</dbReference>
<gene>
    <name evidence="3" type="ORF">GCM10011342_06820</name>
</gene>
<keyword evidence="2" id="KW-0812">Transmembrane</keyword>
<sequence length="510" mass="54510">MKLRRTAALSVFGLLAACASVSKEDALNTIEAPTQWASLQEMTDVSSARAIPLNWVNDLSDDALGTLILEAMNNNTDLGAASRRVEIARQQAVATRASLLPTLSGSIGTTRSVQRTMGDGTYATGYSWGTQLDWEADIWGRLTDSTRAAYLDAATARADYAAARLSIAGAVAQNWYGLVAARLQRELSERDVETGEANLSITERRYERGISSSLDVRLARSSLANSEAQLQSRLQAETEAARGLEVLLGRYPAAELDSADALPAIAPVINEDGVVIGLGTPQSMLDRRPDVISAEYSLEAAGLRASQARKALLPALRLTGSASNGSMDFDDIFDTDNLVGSLSASLIQPLFQGGRLLANSKAQQAAAEAAVFTYAGIVLNAFADVENAITAETLLAAREEALELAYEEAVAAEDLTERQYLNGTTSIFNLISAQQRRIQTESQFIAARQQRLNNRISLYLALGGTFDAGPERFSGDLDAEGEDASPSLFRKWWQQATGTSEAATAAGADL</sequence>
<proteinExistence type="inferred from homology"/>
<dbReference type="InterPro" id="IPR010131">
    <property type="entry name" value="MdtP/NodT-like"/>
</dbReference>
<dbReference type="SUPFAM" id="SSF56954">
    <property type="entry name" value="Outer membrane efflux proteins (OEP)"/>
    <property type="match status" value="1"/>
</dbReference>
<protein>
    <submittedName>
        <fullName evidence="3">RND transporter</fullName>
    </submittedName>
</protein>
<keyword evidence="2" id="KW-0564">Palmitate</keyword>
<evidence type="ECO:0000313" key="3">
    <source>
        <dbReference type="EMBL" id="GGD00460.1"/>
    </source>
</evidence>
<dbReference type="RefSeq" id="WP_188159880.1">
    <property type="nucleotide sequence ID" value="NZ_BMGH01000001.1"/>
</dbReference>
<name>A0A8J2Y7D9_9PROT</name>
<comment type="caution">
    <text evidence="3">The sequence shown here is derived from an EMBL/GenBank/DDBJ whole genome shotgun (WGS) entry which is preliminary data.</text>
</comment>
<dbReference type="PANTHER" id="PTHR30203">
    <property type="entry name" value="OUTER MEMBRANE CATION EFFLUX PROTEIN"/>
    <property type="match status" value="1"/>
</dbReference>
<organism evidence="3 4">
    <name type="scientific">Aquisalinus flavus</name>
    <dbReference type="NCBI Taxonomy" id="1526572"/>
    <lineage>
        <taxon>Bacteria</taxon>
        <taxon>Pseudomonadati</taxon>
        <taxon>Pseudomonadota</taxon>
        <taxon>Alphaproteobacteria</taxon>
        <taxon>Parvularculales</taxon>
        <taxon>Parvularculaceae</taxon>
        <taxon>Aquisalinus</taxon>
    </lineage>
</organism>
<dbReference type="PROSITE" id="PS51257">
    <property type="entry name" value="PROKAR_LIPOPROTEIN"/>
    <property type="match status" value="1"/>
</dbReference>
<comment type="similarity">
    <text evidence="1 2">Belongs to the outer membrane factor (OMF) (TC 1.B.17) family.</text>
</comment>
<dbReference type="EMBL" id="BMGH01000001">
    <property type="protein sequence ID" value="GGD00460.1"/>
    <property type="molecule type" value="Genomic_DNA"/>
</dbReference>
<accession>A0A8J2Y7D9</accession>
<comment type="subcellular location">
    <subcellularLocation>
        <location evidence="2">Cell membrane</location>
        <topology evidence="2">Lipid-anchor</topology>
    </subcellularLocation>
</comment>
<dbReference type="GO" id="GO:0015562">
    <property type="term" value="F:efflux transmembrane transporter activity"/>
    <property type="evidence" value="ECO:0007669"/>
    <property type="project" value="InterPro"/>
</dbReference>
<dbReference type="Gene3D" id="1.20.1600.10">
    <property type="entry name" value="Outer membrane efflux proteins (OEP)"/>
    <property type="match status" value="1"/>
</dbReference>
<dbReference type="Pfam" id="PF02321">
    <property type="entry name" value="OEP"/>
    <property type="match status" value="2"/>
</dbReference>
<evidence type="ECO:0000256" key="2">
    <source>
        <dbReference type="RuleBase" id="RU362097"/>
    </source>
</evidence>
<keyword evidence="2" id="KW-1134">Transmembrane beta strand</keyword>
<feature type="signal peptide" evidence="2">
    <location>
        <begin position="1"/>
        <end position="22"/>
    </location>
</feature>
<keyword evidence="2" id="KW-0449">Lipoprotein</keyword>
<feature type="chain" id="PRO_5035337770" evidence="2">
    <location>
        <begin position="23"/>
        <end position="510"/>
    </location>
</feature>
<dbReference type="Proteomes" id="UP000613582">
    <property type="component" value="Unassembled WGS sequence"/>
</dbReference>
<keyword evidence="2" id="KW-0472">Membrane</keyword>
<reference evidence="3" key="1">
    <citation type="journal article" date="2014" name="Int. J. Syst. Evol. Microbiol.">
        <title>Complete genome sequence of Corynebacterium casei LMG S-19264T (=DSM 44701T), isolated from a smear-ripened cheese.</title>
        <authorList>
            <consortium name="US DOE Joint Genome Institute (JGI-PGF)"/>
            <person name="Walter F."/>
            <person name="Albersmeier A."/>
            <person name="Kalinowski J."/>
            <person name="Ruckert C."/>
        </authorList>
    </citation>
    <scope>NUCLEOTIDE SEQUENCE</scope>
    <source>
        <strain evidence="3">CGMCC 1.12921</strain>
    </source>
</reference>
<dbReference type="AlphaFoldDB" id="A0A8J2Y7D9"/>